<gene>
    <name evidence="2" type="ORF">QN277_013729</name>
</gene>
<feature type="domain" description="F-box" evidence="1">
    <location>
        <begin position="5"/>
        <end position="45"/>
    </location>
</feature>
<dbReference type="AlphaFoldDB" id="A0AAE1N4A3"/>
<dbReference type="SUPFAM" id="SSF52047">
    <property type="entry name" value="RNI-like"/>
    <property type="match status" value="1"/>
</dbReference>
<dbReference type="PANTHER" id="PTHR13318:SF77">
    <property type="entry name" value="F-BOX DOMAIN-CONTAINING PROTEIN"/>
    <property type="match status" value="1"/>
</dbReference>
<dbReference type="Gene3D" id="3.80.10.10">
    <property type="entry name" value="Ribonuclease Inhibitor"/>
    <property type="match status" value="3"/>
</dbReference>
<evidence type="ECO:0000313" key="2">
    <source>
        <dbReference type="EMBL" id="KAK4282340.1"/>
    </source>
</evidence>
<evidence type="ECO:0000259" key="1">
    <source>
        <dbReference type="SMART" id="SM00256"/>
    </source>
</evidence>
<dbReference type="Pfam" id="PF00646">
    <property type="entry name" value="F-box"/>
    <property type="match status" value="1"/>
</dbReference>
<dbReference type="SMART" id="SM00256">
    <property type="entry name" value="FBOX"/>
    <property type="match status" value="1"/>
</dbReference>
<sequence length="471" mass="51963">MDNVLCDEIIQEIFMKLPSSSSSSVSLVSKRWLSLFRSSRTSLSLRLLPPFSETASLASLLSDYSSLSSLSLFISFDSAVSSTDSGVSDNILAVVSSRCSRLRALRFMPDPVSLSSLNSLSAACTQLTSLCINLPRPISLGWVLSFPSLRELAITWSSAGQEIDPNNQLEVWESDETDADLGLQSLCLVGIRRGDWGVGWLWRSCNNLKKLRLQSCQGIGGPYSSFVQCLQNLEEIELRTCRSVIDGVLLHIAENCQFLNSLLVYDGGSRDGLLHFISNCRSNLQKLDLRLPLDLNNDHLSAMASNFRGLLSLRLQNCCLVTGEGLRLLGTSMASSGLEELALINCDVVERESGLLATLGQHLKQLRKLDLSHNEMLLDKEFISMSISCTHLNDLKLRGCKGITNVAIVSVLRSCKFLENVDIMNCGGIESEAIEVFVEKCPKLRRINVEENKLSDAAKMWASNRFIEVVV</sequence>
<dbReference type="Proteomes" id="UP001293593">
    <property type="component" value="Unassembled WGS sequence"/>
</dbReference>
<organism evidence="2 3">
    <name type="scientific">Acacia crassicarpa</name>
    <name type="common">northern wattle</name>
    <dbReference type="NCBI Taxonomy" id="499986"/>
    <lineage>
        <taxon>Eukaryota</taxon>
        <taxon>Viridiplantae</taxon>
        <taxon>Streptophyta</taxon>
        <taxon>Embryophyta</taxon>
        <taxon>Tracheophyta</taxon>
        <taxon>Spermatophyta</taxon>
        <taxon>Magnoliopsida</taxon>
        <taxon>eudicotyledons</taxon>
        <taxon>Gunneridae</taxon>
        <taxon>Pentapetalae</taxon>
        <taxon>rosids</taxon>
        <taxon>fabids</taxon>
        <taxon>Fabales</taxon>
        <taxon>Fabaceae</taxon>
        <taxon>Caesalpinioideae</taxon>
        <taxon>mimosoid clade</taxon>
        <taxon>Acacieae</taxon>
        <taxon>Acacia</taxon>
    </lineage>
</organism>
<proteinExistence type="predicted"/>
<name>A0AAE1N4A3_9FABA</name>
<dbReference type="GO" id="GO:0019005">
    <property type="term" value="C:SCF ubiquitin ligase complex"/>
    <property type="evidence" value="ECO:0007669"/>
    <property type="project" value="TreeGrafter"/>
</dbReference>
<keyword evidence="3" id="KW-1185">Reference proteome</keyword>
<dbReference type="InterPro" id="IPR006553">
    <property type="entry name" value="Leu-rich_rpt_Cys-con_subtyp"/>
</dbReference>
<dbReference type="InterPro" id="IPR001810">
    <property type="entry name" value="F-box_dom"/>
</dbReference>
<dbReference type="GO" id="GO:0031146">
    <property type="term" value="P:SCF-dependent proteasomal ubiquitin-dependent protein catabolic process"/>
    <property type="evidence" value="ECO:0007669"/>
    <property type="project" value="TreeGrafter"/>
</dbReference>
<reference evidence="2" key="1">
    <citation type="submission" date="2023-10" db="EMBL/GenBank/DDBJ databases">
        <title>Chromosome-level genome of the transformable northern wattle, Acacia crassicarpa.</title>
        <authorList>
            <person name="Massaro I."/>
            <person name="Sinha N.R."/>
            <person name="Poethig S."/>
            <person name="Leichty A.R."/>
        </authorList>
    </citation>
    <scope>NUCLEOTIDE SEQUENCE</scope>
    <source>
        <strain evidence="2">Acra3RX</strain>
        <tissue evidence="2">Leaf</tissue>
    </source>
</reference>
<dbReference type="EMBL" id="JAWXYG010000002">
    <property type="protein sequence ID" value="KAK4282340.1"/>
    <property type="molecule type" value="Genomic_DNA"/>
</dbReference>
<comment type="caution">
    <text evidence="2">The sequence shown here is derived from an EMBL/GenBank/DDBJ whole genome shotgun (WGS) entry which is preliminary data.</text>
</comment>
<dbReference type="InterPro" id="IPR032675">
    <property type="entry name" value="LRR_dom_sf"/>
</dbReference>
<evidence type="ECO:0000313" key="3">
    <source>
        <dbReference type="Proteomes" id="UP001293593"/>
    </source>
</evidence>
<dbReference type="SMART" id="SM00367">
    <property type="entry name" value="LRR_CC"/>
    <property type="match status" value="5"/>
</dbReference>
<protein>
    <recommendedName>
        <fullName evidence="1">F-box domain-containing protein</fullName>
    </recommendedName>
</protein>
<accession>A0AAE1N4A3</accession>
<dbReference type="PANTHER" id="PTHR13318">
    <property type="entry name" value="PARTNER OF PAIRED, ISOFORM B-RELATED"/>
    <property type="match status" value="1"/>
</dbReference>